<dbReference type="Proteomes" id="UP000663832">
    <property type="component" value="Unassembled WGS sequence"/>
</dbReference>
<dbReference type="Proteomes" id="UP000663844">
    <property type="component" value="Unassembled WGS sequence"/>
</dbReference>
<dbReference type="Proteomes" id="UP000663877">
    <property type="component" value="Unassembled WGS sequence"/>
</dbReference>
<keyword evidence="1" id="KW-0812">Transmembrane</keyword>
<dbReference type="EMBL" id="CAJNOI010006028">
    <property type="protein sequence ID" value="CAF1573744.1"/>
    <property type="molecule type" value="Genomic_DNA"/>
</dbReference>
<evidence type="ECO:0000313" key="6">
    <source>
        <dbReference type="EMBL" id="CAF1670249.1"/>
    </source>
</evidence>
<dbReference type="EMBL" id="CAJOAY010000077">
    <property type="protein sequence ID" value="CAF3524169.1"/>
    <property type="molecule type" value="Genomic_DNA"/>
</dbReference>
<accession>A0A819HVN3</accession>
<name>A0A819HVN3_9BILA</name>
<keyword evidence="10" id="KW-1185">Reference proteome</keyword>
<organism evidence="9 11">
    <name type="scientific">Adineta steineri</name>
    <dbReference type="NCBI Taxonomy" id="433720"/>
    <lineage>
        <taxon>Eukaryota</taxon>
        <taxon>Metazoa</taxon>
        <taxon>Spiralia</taxon>
        <taxon>Gnathifera</taxon>
        <taxon>Rotifera</taxon>
        <taxon>Eurotatoria</taxon>
        <taxon>Bdelloidea</taxon>
        <taxon>Adinetida</taxon>
        <taxon>Adinetidae</taxon>
        <taxon>Adineta</taxon>
    </lineage>
</organism>
<reference evidence="9" key="1">
    <citation type="submission" date="2021-02" db="EMBL/GenBank/DDBJ databases">
        <authorList>
            <person name="Nowell W R."/>
        </authorList>
    </citation>
    <scope>NUCLEOTIDE SEQUENCE</scope>
</reference>
<dbReference type="EMBL" id="CAJNOM010006845">
    <property type="protein sequence ID" value="CAF1672497.1"/>
    <property type="molecule type" value="Genomic_DNA"/>
</dbReference>
<dbReference type="AlphaFoldDB" id="A0A819HVN3"/>
<evidence type="ECO:0000313" key="9">
    <source>
        <dbReference type="EMBL" id="CAF3903476.1"/>
    </source>
</evidence>
<dbReference type="EMBL" id="CAJNOI010006424">
    <property type="protein sequence ID" value="CAF1578223.1"/>
    <property type="molecule type" value="Genomic_DNA"/>
</dbReference>
<evidence type="ECO:0000313" key="3">
    <source>
        <dbReference type="EMBL" id="CAF1458012.1"/>
    </source>
</evidence>
<proteinExistence type="predicted"/>
<dbReference type="EMBL" id="CAJOAZ010002187">
    <property type="protein sequence ID" value="CAF3903476.1"/>
    <property type="molecule type" value="Genomic_DNA"/>
</dbReference>
<dbReference type="Proteomes" id="UP000663891">
    <property type="component" value="Unassembled WGS sequence"/>
</dbReference>
<evidence type="ECO:0000256" key="1">
    <source>
        <dbReference type="SAM" id="Phobius"/>
    </source>
</evidence>
<dbReference type="EMBL" id="CAJNOM010006444">
    <property type="protein sequence ID" value="CAF1670249.1"/>
    <property type="molecule type" value="Genomic_DNA"/>
</dbReference>
<evidence type="ECO:0000313" key="7">
    <source>
        <dbReference type="EMBL" id="CAF1672497.1"/>
    </source>
</evidence>
<comment type="caution">
    <text evidence="9">The sequence shown here is derived from an EMBL/GenBank/DDBJ whole genome shotgun (WGS) entry which is preliminary data.</text>
</comment>
<evidence type="ECO:0000313" key="10">
    <source>
        <dbReference type="Proteomes" id="UP000663832"/>
    </source>
</evidence>
<dbReference type="Proteomes" id="UP000663845">
    <property type="component" value="Unassembled WGS sequence"/>
</dbReference>
<evidence type="ECO:0000313" key="8">
    <source>
        <dbReference type="EMBL" id="CAF3524169.1"/>
    </source>
</evidence>
<sequence length="118" mass="11779">MAQAASIKNVKGNDTSCPPGCCDGAGGCGAAIGDLCSRGRTFGVCVVPCPPRCCSSPCAAAGFVIRYASCAVGNCVGGRYVDAAARDRNNAFSVIFVIAFIIAVAVGAAIRIAVCPDK</sequence>
<dbReference type="EMBL" id="CAJNOG010001607">
    <property type="protein sequence ID" value="CAF1458012.1"/>
    <property type="molecule type" value="Genomic_DNA"/>
</dbReference>
<keyword evidence="1" id="KW-1133">Transmembrane helix</keyword>
<dbReference type="EMBL" id="CAJNON010000023">
    <property type="protein sequence ID" value="CAF0803248.1"/>
    <property type="molecule type" value="Genomic_DNA"/>
</dbReference>
<evidence type="ECO:0000313" key="5">
    <source>
        <dbReference type="EMBL" id="CAF1578223.1"/>
    </source>
</evidence>
<feature type="transmembrane region" description="Helical" evidence="1">
    <location>
        <begin position="91"/>
        <end position="114"/>
    </location>
</feature>
<gene>
    <name evidence="4" type="ORF">BJG266_LOCUS47995</name>
    <name evidence="5" type="ORF">BJG266_LOCUS48444</name>
    <name evidence="3" type="ORF">JYZ213_LOCUS41083</name>
    <name evidence="8" type="ORF">OKA104_LOCUS2762</name>
    <name evidence="9" type="ORF">OXD698_LOCUS24076</name>
    <name evidence="6" type="ORF">QVE165_LOCUS65048</name>
    <name evidence="7" type="ORF">QVE165_LOCUS65510</name>
    <name evidence="2" type="ORF">VCS650_LOCUS4132</name>
</gene>
<keyword evidence="1" id="KW-0472">Membrane</keyword>
<dbReference type="Proteomes" id="UP000663881">
    <property type="component" value="Unassembled WGS sequence"/>
</dbReference>
<evidence type="ECO:0000313" key="2">
    <source>
        <dbReference type="EMBL" id="CAF0803248.1"/>
    </source>
</evidence>
<protein>
    <submittedName>
        <fullName evidence="9">Uncharacterized protein</fullName>
    </submittedName>
</protein>
<evidence type="ECO:0000313" key="4">
    <source>
        <dbReference type="EMBL" id="CAF1573744.1"/>
    </source>
</evidence>
<evidence type="ECO:0000313" key="11">
    <source>
        <dbReference type="Proteomes" id="UP000663844"/>
    </source>
</evidence>